<accession>A0A5Q0UEW0</accession>
<sequence length="212" mass="24321">MDKPDFGKESLAEFVGIMLGDGSIAEYKCSDGSGEIKIQRVVKVTISKDEQDYADHISGLYQELFDIELRRHEKKSENTLDVRCFQKELFEFMTEEVGLKTAPKKGRAMVPDRYTREELSSHLLRGLFDTDGSLVLTDNNGTLYPRLEIKISQSPMQDQVTELLEDKGFRFGSYDCGNGKIRIQMNGKGQLQKWQEEIGFNNQRHLSKLERI</sequence>
<proteinExistence type="predicted"/>
<gene>
    <name evidence="2" type="ORF">LC1Nh_0181</name>
</gene>
<dbReference type="AlphaFoldDB" id="A0A5Q0UEW0"/>
<reference evidence="3" key="1">
    <citation type="submission" date="2019-05" db="EMBL/GenBank/DDBJ databases">
        <title>Candidatus Nanohalobium constans, a novel model system to study the DPANN nano-sized archaea: genomic and physiological characterization of a nanoarchaeon co-cultured with its chitinotrophic host.</title>
        <authorList>
            <person name="La Cono V."/>
            <person name="Arcadi E."/>
            <person name="Crisafi F."/>
            <person name="Denaro R."/>
            <person name="La Spada G."/>
            <person name="Messina E."/>
            <person name="Smedile F."/>
            <person name="Toshchakov S.V."/>
            <person name="Shevchenko M.A."/>
            <person name="Golyshin P.N."/>
            <person name="Golyshina O.V."/>
            <person name="Ferrer M."/>
            <person name="Rohde M."/>
            <person name="Mushegian A."/>
            <person name="Sorokin D.Y."/>
            <person name="Giuliano L."/>
            <person name="Yakimov M.M."/>
        </authorList>
    </citation>
    <scope>NUCLEOTIDE SEQUENCE [LARGE SCALE GENOMIC DNA]</scope>
    <source>
        <strain evidence="3">LC1Nh</strain>
    </source>
</reference>
<dbReference type="SUPFAM" id="SSF55608">
    <property type="entry name" value="Homing endonucleases"/>
    <property type="match status" value="1"/>
</dbReference>
<organism evidence="2 3">
    <name type="scientific">Candidatus Nanohalobium constans</name>
    <dbReference type="NCBI Taxonomy" id="2565781"/>
    <lineage>
        <taxon>Archaea</taxon>
        <taxon>Candidatus Nanohalarchaeota</taxon>
        <taxon>Candidatus Nanohalobia</taxon>
        <taxon>Candidatus Nanohalobiales</taxon>
        <taxon>Candidatus Nanohalobiaceae</taxon>
        <taxon>Candidatus Nanohalobium</taxon>
    </lineage>
</organism>
<dbReference type="Gene3D" id="3.10.28.10">
    <property type="entry name" value="Homing endonucleases"/>
    <property type="match status" value="1"/>
</dbReference>
<dbReference type="GeneID" id="42364562"/>
<evidence type="ECO:0000259" key="1">
    <source>
        <dbReference type="PROSITE" id="PS50819"/>
    </source>
</evidence>
<feature type="domain" description="DOD-type homing endonuclease" evidence="1">
    <location>
        <begin position="14"/>
        <end position="169"/>
    </location>
</feature>
<protein>
    <recommendedName>
        <fullName evidence="1">DOD-type homing endonuclease domain-containing protein</fullName>
    </recommendedName>
</protein>
<dbReference type="GO" id="GO:0004519">
    <property type="term" value="F:endonuclease activity"/>
    <property type="evidence" value="ECO:0007669"/>
    <property type="project" value="InterPro"/>
</dbReference>
<name>A0A5Q0UEW0_9ARCH</name>
<dbReference type="Proteomes" id="UP000377803">
    <property type="component" value="Chromosome"/>
</dbReference>
<dbReference type="EMBL" id="CP040089">
    <property type="protein sequence ID" value="QGA80087.1"/>
    <property type="molecule type" value="Genomic_DNA"/>
</dbReference>
<dbReference type="PROSITE" id="PS50819">
    <property type="entry name" value="INTEIN_ENDONUCLEASE"/>
    <property type="match status" value="1"/>
</dbReference>
<dbReference type="InterPro" id="IPR004042">
    <property type="entry name" value="Intein_endonuc_central"/>
</dbReference>
<dbReference type="KEGG" id="ncon:LC1Nh_0181"/>
<evidence type="ECO:0000313" key="2">
    <source>
        <dbReference type="EMBL" id="QGA80087.1"/>
    </source>
</evidence>
<keyword evidence="3" id="KW-1185">Reference proteome</keyword>
<dbReference type="InterPro" id="IPR027434">
    <property type="entry name" value="Homing_endonucl"/>
</dbReference>
<evidence type="ECO:0000313" key="3">
    <source>
        <dbReference type="Proteomes" id="UP000377803"/>
    </source>
</evidence>
<dbReference type="RefSeq" id="WP_153549825.1">
    <property type="nucleotide sequence ID" value="NZ_CP040089.1"/>
</dbReference>